<feature type="domain" description="Bulb-type lectin" evidence="22">
    <location>
        <begin position="43"/>
        <end position="168"/>
    </location>
</feature>
<dbReference type="AlphaFoldDB" id="A0AAU9RKM0"/>
<dbReference type="PROSITE" id="PS50927">
    <property type="entry name" value="BULB_LECTIN"/>
    <property type="match status" value="2"/>
</dbReference>
<dbReference type="PROSITE" id="PS50011">
    <property type="entry name" value="PROTEIN_KINASE_DOM"/>
    <property type="match status" value="1"/>
</dbReference>
<evidence type="ECO:0000256" key="12">
    <source>
        <dbReference type="ARBA" id="ARBA00023136"/>
    </source>
</evidence>
<dbReference type="Pfam" id="PF08276">
    <property type="entry name" value="PAN_2"/>
    <property type="match status" value="1"/>
</dbReference>
<evidence type="ECO:0000256" key="4">
    <source>
        <dbReference type="ARBA" id="ARBA00022536"/>
    </source>
</evidence>
<evidence type="ECO:0000256" key="18">
    <source>
        <dbReference type="PROSITE-ProRule" id="PRU10141"/>
    </source>
</evidence>
<evidence type="ECO:0000256" key="8">
    <source>
        <dbReference type="ARBA" id="ARBA00022741"/>
    </source>
</evidence>
<evidence type="ECO:0000259" key="21">
    <source>
        <dbReference type="PROSITE" id="PS50011"/>
    </source>
</evidence>
<evidence type="ECO:0000256" key="11">
    <source>
        <dbReference type="ARBA" id="ARBA00022989"/>
    </source>
</evidence>
<evidence type="ECO:0000313" key="23">
    <source>
        <dbReference type="EMBL" id="CAH2044100.1"/>
    </source>
</evidence>
<feature type="transmembrane region" description="Helical" evidence="19">
    <location>
        <begin position="474"/>
        <end position="497"/>
    </location>
</feature>
<dbReference type="EC" id="2.7.11.1" evidence="2"/>
<evidence type="ECO:0000256" key="5">
    <source>
        <dbReference type="ARBA" id="ARBA00022679"/>
    </source>
</evidence>
<keyword evidence="9" id="KW-0418">Kinase</keyword>
<evidence type="ECO:0000313" key="24">
    <source>
        <dbReference type="Proteomes" id="UP000836841"/>
    </source>
</evidence>
<dbReference type="PANTHER" id="PTHR47976">
    <property type="entry name" value="G-TYPE LECTIN S-RECEPTOR-LIKE SERINE/THREONINE-PROTEIN KINASE SD2-5"/>
    <property type="match status" value="1"/>
</dbReference>
<keyword evidence="7 20" id="KW-0732">Signal</keyword>
<dbReference type="Gene3D" id="2.90.10.10">
    <property type="entry name" value="Bulb-type lectin domain"/>
    <property type="match status" value="3"/>
</dbReference>
<dbReference type="EMBL" id="OU466858">
    <property type="protein sequence ID" value="CAH2044100.1"/>
    <property type="molecule type" value="Genomic_DNA"/>
</dbReference>
<dbReference type="InterPro" id="IPR000719">
    <property type="entry name" value="Prot_kinase_dom"/>
</dbReference>
<evidence type="ECO:0000256" key="3">
    <source>
        <dbReference type="ARBA" id="ARBA00022527"/>
    </source>
</evidence>
<dbReference type="InterPro" id="IPR036426">
    <property type="entry name" value="Bulb-type_lectin_dom_sf"/>
</dbReference>
<evidence type="ECO:0000256" key="6">
    <source>
        <dbReference type="ARBA" id="ARBA00022692"/>
    </source>
</evidence>
<feature type="domain" description="Protein kinase" evidence="21">
    <location>
        <begin position="538"/>
        <end position="875"/>
    </location>
</feature>
<evidence type="ECO:0000256" key="20">
    <source>
        <dbReference type="SAM" id="SignalP"/>
    </source>
</evidence>
<keyword evidence="12 19" id="KW-0472">Membrane</keyword>
<protein>
    <recommendedName>
        <fullName evidence="2">non-specific serine/threonine protein kinase</fullName>
        <ecNumber evidence="2">2.7.11.1</ecNumber>
    </recommendedName>
</protein>
<dbReference type="SMART" id="SM00108">
    <property type="entry name" value="B_lectin"/>
    <property type="match status" value="2"/>
</dbReference>
<dbReference type="GO" id="GO:0004674">
    <property type="term" value="F:protein serine/threonine kinase activity"/>
    <property type="evidence" value="ECO:0007669"/>
    <property type="project" value="UniProtKB-KW"/>
</dbReference>
<dbReference type="InterPro" id="IPR001245">
    <property type="entry name" value="Ser-Thr/Tyr_kinase_cat_dom"/>
</dbReference>
<evidence type="ECO:0000256" key="17">
    <source>
        <dbReference type="ARBA" id="ARBA00048679"/>
    </source>
</evidence>
<dbReference type="InterPro" id="IPR051343">
    <property type="entry name" value="G-type_lectin_kinases/EP1-like"/>
</dbReference>
<evidence type="ECO:0000256" key="14">
    <source>
        <dbReference type="ARBA" id="ARBA00023170"/>
    </source>
</evidence>
<dbReference type="PROSITE" id="PS00107">
    <property type="entry name" value="PROTEIN_KINASE_ATP"/>
    <property type="match status" value="1"/>
</dbReference>
<organism evidence="23 24">
    <name type="scientific">Thlaspi arvense</name>
    <name type="common">Field penny-cress</name>
    <dbReference type="NCBI Taxonomy" id="13288"/>
    <lineage>
        <taxon>Eukaryota</taxon>
        <taxon>Viridiplantae</taxon>
        <taxon>Streptophyta</taxon>
        <taxon>Embryophyta</taxon>
        <taxon>Tracheophyta</taxon>
        <taxon>Spermatophyta</taxon>
        <taxon>Magnoliopsida</taxon>
        <taxon>eudicotyledons</taxon>
        <taxon>Gunneridae</taxon>
        <taxon>Pentapetalae</taxon>
        <taxon>rosids</taxon>
        <taxon>malvids</taxon>
        <taxon>Brassicales</taxon>
        <taxon>Brassicaceae</taxon>
        <taxon>Thlaspideae</taxon>
        <taxon>Thlaspi</taxon>
    </lineage>
</organism>
<evidence type="ECO:0000256" key="15">
    <source>
        <dbReference type="ARBA" id="ARBA00023180"/>
    </source>
</evidence>
<name>A0AAU9RKM0_THLAR</name>
<evidence type="ECO:0000259" key="22">
    <source>
        <dbReference type="PROSITE" id="PS50927"/>
    </source>
</evidence>
<feature type="signal peptide" evidence="20">
    <location>
        <begin position="1"/>
        <end position="32"/>
    </location>
</feature>
<gene>
    <name evidence="23" type="ORF">TAV2_LOCUS6850</name>
</gene>
<dbReference type="Pfam" id="PF01453">
    <property type="entry name" value="B_lectin"/>
    <property type="match status" value="2"/>
</dbReference>
<comment type="catalytic activity">
    <reaction evidence="16">
        <text>L-threonyl-[protein] + ATP = O-phospho-L-threonyl-[protein] + ADP + H(+)</text>
        <dbReference type="Rhea" id="RHEA:46608"/>
        <dbReference type="Rhea" id="RHEA-COMP:11060"/>
        <dbReference type="Rhea" id="RHEA-COMP:11605"/>
        <dbReference type="ChEBI" id="CHEBI:15378"/>
        <dbReference type="ChEBI" id="CHEBI:30013"/>
        <dbReference type="ChEBI" id="CHEBI:30616"/>
        <dbReference type="ChEBI" id="CHEBI:61977"/>
        <dbReference type="ChEBI" id="CHEBI:456216"/>
        <dbReference type="EC" id="2.7.11.1"/>
    </reaction>
</comment>
<evidence type="ECO:0000256" key="2">
    <source>
        <dbReference type="ARBA" id="ARBA00012513"/>
    </source>
</evidence>
<keyword evidence="13" id="KW-1015">Disulfide bond</keyword>
<comment type="catalytic activity">
    <reaction evidence="17">
        <text>L-seryl-[protein] + ATP = O-phospho-L-seryl-[protein] + ADP + H(+)</text>
        <dbReference type="Rhea" id="RHEA:17989"/>
        <dbReference type="Rhea" id="RHEA-COMP:9863"/>
        <dbReference type="Rhea" id="RHEA-COMP:11604"/>
        <dbReference type="ChEBI" id="CHEBI:15378"/>
        <dbReference type="ChEBI" id="CHEBI:29999"/>
        <dbReference type="ChEBI" id="CHEBI:30616"/>
        <dbReference type="ChEBI" id="CHEBI:83421"/>
        <dbReference type="ChEBI" id="CHEBI:456216"/>
        <dbReference type="EC" id="2.7.11.1"/>
    </reaction>
</comment>
<dbReference type="SUPFAM" id="SSF51110">
    <property type="entry name" value="alpha-D-mannose-specific plant lectins"/>
    <property type="match status" value="2"/>
</dbReference>
<keyword evidence="15" id="KW-0325">Glycoprotein</keyword>
<dbReference type="GO" id="GO:0005524">
    <property type="term" value="F:ATP binding"/>
    <property type="evidence" value="ECO:0007669"/>
    <property type="project" value="UniProtKB-UniRule"/>
</dbReference>
<feature type="binding site" evidence="18">
    <location>
        <position position="571"/>
    </location>
    <ligand>
        <name>ATP</name>
        <dbReference type="ChEBI" id="CHEBI:30616"/>
    </ligand>
</feature>
<feature type="transmembrane region" description="Helical" evidence="19">
    <location>
        <begin position="692"/>
        <end position="714"/>
    </location>
</feature>
<dbReference type="InterPro" id="IPR003609">
    <property type="entry name" value="Pan_app"/>
</dbReference>
<keyword evidence="14" id="KW-0675">Receptor</keyword>
<dbReference type="SUPFAM" id="SSF56112">
    <property type="entry name" value="Protein kinase-like (PK-like)"/>
    <property type="match status" value="1"/>
</dbReference>
<dbReference type="Gene3D" id="3.30.200.20">
    <property type="entry name" value="Phosphorylase Kinase, domain 1"/>
    <property type="match status" value="1"/>
</dbReference>
<dbReference type="Pfam" id="PF07714">
    <property type="entry name" value="PK_Tyr_Ser-Thr"/>
    <property type="match status" value="1"/>
</dbReference>
<dbReference type="FunFam" id="3.30.200.20:FF:000059">
    <property type="entry name" value="S-receptor-like serine/threonine-protein kinase"/>
    <property type="match status" value="1"/>
</dbReference>
<keyword evidence="11 19" id="KW-1133">Transmembrane helix</keyword>
<evidence type="ECO:0000256" key="9">
    <source>
        <dbReference type="ARBA" id="ARBA00022777"/>
    </source>
</evidence>
<dbReference type="InterPro" id="IPR001480">
    <property type="entry name" value="Bulb-type_lectin_dom"/>
</dbReference>
<keyword evidence="10 18" id="KW-0067">ATP-binding</keyword>
<dbReference type="Gene3D" id="2.90.10.30">
    <property type="match status" value="1"/>
</dbReference>
<keyword evidence="5" id="KW-0808">Transferase</keyword>
<keyword evidence="6 19" id="KW-0812">Transmembrane</keyword>
<dbReference type="PANTHER" id="PTHR47976:SF103">
    <property type="entry name" value="NON-SPECIFIC SERINE_THREONINE PROTEIN KINASE"/>
    <property type="match status" value="1"/>
</dbReference>
<evidence type="ECO:0000256" key="13">
    <source>
        <dbReference type="ARBA" id="ARBA00023157"/>
    </source>
</evidence>
<evidence type="ECO:0000256" key="16">
    <source>
        <dbReference type="ARBA" id="ARBA00047899"/>
    </source>
</evidence>
<dbReference type="FunFam" id="2.90.10.30:FF:000001">
    <property type="entry name" value="Serine/threonine-protein kinase"/>
    <property type="match status" value="2"/>
</dbReference>
<comment type="subcellular location">
    <subcellularLocation>
        <location evidence="1">Membrane</location>
        <topology evidence="1">Single-pass type I membrane protein</topology>
    </subcellularLocation>
</comment>
<dbReference type="CDD" id="cd01098">
    <property type="entry name" value="PAN_AP_plant"/>
    <property type="match status" value="2"/>
</dbReference>
<dbReference type="GO" id="GO:0016020">
    <property type="term" value="C:membrane"/>
    <property type="evidence" value="ECO:0007669"/>
    <property type="project" value="UniProtKB-SubCell"/>
</dbReference>
<proteinExistence type="predicted"/>
<evidence type="ECO:0000256" key="1">
    <source>
        <dbReference type="ARBA" id="ARBA00004479"/>
    </source>
</evidence>
<feature type="domain" description="Bulb-type lectin" evidence="22">
    <location>
        <begin position="726"/>
        <end position="853"/>
    </location>
</feature>
<keyword evidence="24" id="KW-1185">Reference proteome</keyword>
<sequence>MINLCFSKMGFLACSIFHLFLVLQLQTLFVSSQNIINGSVPVGESLTASESRQFSGSWLSPSGDFAFGFRKIPSNDGFTLSIWFDKIPDKTIVWHAQAINTTTGLVPTGSKVTLTADRGLVLTNPGGQQLWSSSLPPSRSSVSRGLITDAGDFGLFSEDSGVALWSSFANPTDTLLPTQSMEAGRNLSSRLTETGFKKGRFRLSLGTDGDLQLLVLNSKTLAEADVYFSYYQSNTKDPNPGIRLVFNESGYMYVLRRNNSISYINDEVPVSSTDFYHRAVVHFDGVFVQYYHPKGQGSNGWELAWAVPDNICQASSSVSFGNVACGYNSICSLGDKQRPKCQCPERFSLMDSSDEYGDCKPDFEMQTCGPENNKTANADVNLYEFIRLPGTNWPFGDYERYNNYDDERCRNACLDDCFCAAVVFGDGVCWKKRFPLSYGQRAPDGNNEGYSLIKVLKSAADVPITERRGKNRDWLIIACSVLLGTSAFVNFILLALYRKSKEMKKKPNQVRDIDAATATATELNLRVFTYGELAAATGDFMEELGRGAFGIVYKGFFKFSGDSEVTVAVKKLDRVAQENEKDFKNEVKVIGQIHHKNLVRLIGFCNEGQSRMIVYEFLPHGTLAEFIFRQAIDDMETVERYVKIAIWCIQEEPKIRPNMRNVTQMLEGVAQVHDPPNPSPYNTLSCDDKMGFISWSILQLAFVLALQLRALVVLSQNIINGSVPVGESLTASDSQQFSSSWPSPSGEFAFGFRKIQVQPNDGFALSIWFEKIPDRTIVWYAQSVSTSTGFVPDGSKVTLTADLGLVLTDPRGQQLWSSSLPRTRGSVSRGLITDAGNFGLLSEVTEDSVELLWSSFANPTDTLLPNQSIELRGNLTSRLRETSFKKGRFRLRLGDDGDLQLLTLNSETFAETDVYFSYYSSNTNNPKNPGNRLVFNVQGYMYVVMRDNSTRFYVNKKDPVSSRDFYHRAVLHFDGDFAQYYHPKRQGNNTNNNGWSLAWSEPENICAKRFGPYLDANELGNLACGFNSICILGDDHRAKCECPERFLLVDPSDEYGDCKPDFEMQTCGPDNNQTADANLYEFITLKRTNWPSGDYKRYSNYNEEKCKATCLKDCFCGAVVLGGDKLCWKKKFPLSYGIRDPNSDSDTFIKVLKRVPSTGICGSRS</sequence>
<feature type="chain" id="PRO_5043426311" description="non-specific serine/threonine protein kinase" evidence="20">
    <location>
        <begin position="33"/>
        <end position="1165"/>
    </location>
</feature>
<dbReference type="InterPro" id="IPR017441">
    <property type="entry name" value="Protein_kinase_ATP_BS"/>
</dbReference>
<keyword evidence="8 18" id="KW-0547">Nucleotide-binding</keyword>
<dbReference type="InterPro" id="IPR011009">
    <property type="entry name" value="Kinase-like_dom_sf"/>
</dbReference>
<evidence type="ECO:0000256" key="19">
    <source>
        <dbReference type="SAM" id="Phobius"/>
    </source>
</evidence>
<reference evidence="23 24" key="1">
    <citation type="submission" date="2022-03" db="EMBL/GenBank/DDBJ databases">
        <authorList>
            <person name="Nunn A."/>
            <person name="Chopra R."/>
            <person name="Nunn A."/>
            <person name="Contreras Garrido A."/>
        </authorList>
    </citation>
    <scope>NUCLEOTIDE SEQUENCE [LARGE SCALE GENOMIC DNA]</scope>
</reference>
<dbReference type="Proteomes" id="UP000836841">
    <property type="component" value="Chromosome 2"/>
</dbReference>
<keyword evidence="3" id="KW-0723">Serine/threonine-protein kinase</keyword>
<evidence type="ECO:0000256" key="7">
    <source>
        <dbReference type="ARBA" id="ARBA00022729"/>
    </source>
</evidence>
<keyword evidence="4" id="KW-0245">EGF-like domain</keyword>
<accession>A0AAU9RKM0</accession>
<evidence type="ECO:0000256" key="10">
    <source>
        <dbReference type="ARBA" id="ARBA00022840"/>
    </source>
</evidence>